<dbReference type="EMBL" id="MWWZ01000013">
    <property type="protein sequence ID" value="OZG65032.1"/>
    <property type="molecule type" value="Genomic_DNA"/>
</dbReference>
<dbReference type="InterPro" id="IPR011701">
    <property type="entry name" value="MFS"/>
</dbReference>
<proteinExistence type="predicted"/>
<dbReference type="InterPro" id="IPR020846">
    <property type="entry name" value="MFS_dom"/>
</dbReference>
<evidence type="ECO:0000259" key="6">
    <source>
        <dbReference type="PROSITE" id="PS50850"/>
    </source>
</evidence>
<keyword evidence="4 5" id="KW-0472">Membrane</keyword>
<dbReference type="PROSITE" id="PS50850">
    <property type="entry name" value="MFS"/>
    <property type="match status" value="1"/>
</dbReference>
<feature type="transmembrane region" description="Helical" evidence="5">
    <location>
        <begin position="315"/>
        <end position="332"/>
    </location>
</feature>
<evidence type="ECO:0000256" key="5">
    <source>
        <dbReference type="SAM" id="Phobius"/>
    </source>
</evidence>
<dbReference type="GO" id="GO:0046943">
    <property type="term" value="F:carboxylic acid transmembrane transporter activity"/>
    <property type="evidence" value="ECO:0007669"/>
    <property type="project" value="TreeGrafter"/>
</dbReference>
<gene>
    <name evidence="7" type="ORF">BEUL_2042</name>
</gene>
<dbReference type="PANTHER" id="PTHR23508:SF10">
    <property type="entry name" value="CARBOXYLIC ACID TRANSPORTER PROTEIN HOMOLOG"/>
    <property type="match status" value="1"/>
</dbReference>
<keyword evidence="7" id="KW-0813">Transport</keyword>
<accession>A0A261G0R8</accession>
<evidence type="ECO:0000256" key="4">
    <source>
        <dbReference type="ARBA" id="ARBA00023136"/>
    </source>
</evidence>
<comment type="subcellular location">
    <subcellularLocation>
        <location evidence="1">Cell membrane</location>
        <topology evidence="1">Multi-pass membrane protein</topology>
    </subcellularLocation>
</comment>
<dbReference type="GO" id="GO:0005886">
    <property type="term" value="C:plasma membrane"/>
    <property type="evidence" value="ECO:0007669"/>
    <property type="project" value="UniProtKB-SubCell"/>
</dbReference>
<dbReference type="AlphaFoldDB" id="A0A261G0R8"/>
<sequence>MVGMKHEVQGKDMNTSTKQDKGLGGYMPLAVAAGIGSMLGSGIIVGLSSTITVWQDGLGLNTTEVGVLSGVLTFAIAFGSLFGGRLADRIGRVTFFNWINLFYAIGAGICIFANDFTVLLIGLIIAGIASGADLPVSMTVVSHDAPNDQMAARLVSTTQVFWQIGVFISFICAFLVSTMPGATGGRVVFAILTVFAVVAWLWRLMSPTFRRFHEEADARDAAQGREASTEKVSVTKVLFGADKKMFLGFFLSIMVFYLGWNLLANTWGQFQTYMFVQANASQTLATGLGIILNFVTLVLNIAFASIAGGKYRNRLFYVGMAITLVSMVMLSLGGTNLWVIVAATAIMNVGGPFAGEALYKVWTQESFPIEVRASIQGFINGFSRLCCGLFALVTPALVVPAVIKTTMWGFVGVVIIELIAGSVMLALQKKYGTDEERRAKALASSEA</sequence>
<feature type="transmembrane region" description="Helical" evidence="5">
    <location>
        <begin position="283"/>
        <end position="303"/>
    </location>
</feature>
<feature type="transmembrane region" description="Helical" evidence="5">
    <location>
        <begin position="120"/>
        <end position="140"/>
    </location>
</feature>
<feature type="transmembrane region" description="Helical" evidence="5">
    <location>
        <begin position="23"/>
        <end position="45"/>
    </location>
</feature>
<dbReference type="SUPFAM" id="SSF103473">
    <property type="entry name" value="MFS general substrate transporter"/>
    <property type="match status" value="1"/>
</dbReference>
<dbReference type="PANTHER" id="PTHR23508">
    <property type="entry name" value="CARBOXYLIC ACID TRANSPORTER PROTEIN HOMOLOG"/>
    <property type="match status" value="1"/>
</dbReference>
<dbReference type="InterPro" id="IPR036259">
    <property type="entry name" value="MFS_trans_sf"/>
</dbReference>
<evidence type="ECO:0000256" key="1">
    <source>
        <dbReference type="ARBA" id="ARBA00004651"/>
    </source>
</evidence>
<dbReference type="Pfam" id="PF07690">
    <property type="entry name" value="MFS_1"/>
    <property type="match status" value="1"/>
</dbReference>
<evidence type="ECO:0000256" key="2">
    <source>
        <dbReference type="ARBA" id="ARBA00022692"/>
    </source>
</evidence>
<feature type="transmembrane region" description="Helical" evidence="5">
    <location>
        <begin position="245"/>
        <end position="263"/>
    </location>
</feature>
<keyword evidence="7" id="KW-0762">Sugar transport</keyword>
<feature type="domain" description="Major facilitator superfamily (MFS) profile" evidence="6">
    <location>
        <begin position="26"/>
        <end position="429"/>
    </location>
</feature>
<keyword evidence="3 5" id="KW-1133">Transmembrane helix</keyword>
<evidence type="ECO:0000313" key="7">
    <source>
        <dbReference type="EMBL" id="OZG65032.1"/>
    </source>
</evidence>
<feature type="transmembrane region" description="Helical" evidence="5">
    <location>
        <begin position="338"/>
        <end position="362"/>
    </location>
</feature>
<protein>
    <submittedName>
        <fullName evidence="7">Sugar transporter</fullName>
    </submittedName>
</protein>
<reference evidence="7 8" key="1">
    <citation type="journal article" date="2017" name="BMC Genomics">
        <title>Comparative genomic and phylogenomic analyses of the Bifidobacteriaceae family.</title>
        <authorList>
            <person name="Lugli G.A."/>
            <person name="Milani C."/>
            <person name="Turroni F."/>
            <person name="Duranti S."/>
            <person name="Mancabelli L."/>
            <person name="Mangifesta M."/>
            <person name="Ferrario C."/>
            <person name="Modesto M."/>
            <person name="Mattarelli P."/>
            <person name="Jiri K."/>
            <person name="van Sinderen D."/>
            <person name="Ventura M."/>
        </authorList>
    </citation>
    <scope>NUCLEOTIDE SEQUENCE [LARGE SCALE GENOMIC DNA]</scope>
    <source>
        <strain evidence="7 8">DSM 100216</strain>
    </source>
</reference>
<feature type="transmembrane region" description="Helical" evidence="5">
    <location>
        <begin position="65"/>
        <end position="83"/>
    </location>
</feature>
<dbReference type="Gene3D" id="1.20.1250.20">
    <property type="entry name" value="MFS general substrate transporter like domains"/>
    <property type="match status" value="1"/>
</dbReference>
<feature type="transmembrane region" description="Helical" evidence="5">
    <location>
        <begin position="160"/>
        <end position="179"/>
    </location>
</feature>
<comment type="caution">
    <text evidence="7">The sequence shown here is derived from an EMBL/GenBank/DDBJ whole genome shotgun (WGS) entry which is preliminary data.</text>
</comment>
<organism evidence="7 8">
    <name type="scientific">Bifidobacterium eulemuris</name>
    <dbReference type="NCBI Taxonomy" id="1765219"/>
    <lineage>
        <taxon>Bacteria</taxon>
        <taxon>Bacillati</taxon>
        <taxon>Actinomycetota</taxon>
        <taxon>Actinomycetes</taxon>
        <taxon>Bifidobacteriales</taxon>
        <taxon>Bifidobacteriaceae</taxon>
        <taxon>Bifidobacterium</taxon>
    </lineage>
</organism>
<name>A0A261G0R8_9BIFI</name>
<feature type="transmembrane region" description="Helical" evidence="5">
    <location>
        <begin position="382"/>
        <end position="403"/>
    </location>
</feature>
<keyword evidence="2 5" id="KW-0812">Transmembrane</keyword>
<dbReference type="Proteomes" id="UP000216057">
    <property type="component" value="Unassembled WGS sequence"/>
</dbReference>
<evidence type="ECO:0000313" key="8">
    <source>
        <dbReference type="Proteomes" id="UP000216057"/>
    </source>
</evidence>
<feature type="transmembrane region" description="Helical" evidence="5">
    <location>
        <begin position="409"/>
        <end position="427"/>
    </location>
</feature>
<evidence type="ECO:0000256" key="3">
    <source>
        <dbReference type="ARBA" id="ARBA00022989"/>
    </source>
</evidence>
<feature type="transmembrane region" description="Helical" evidence="5">
    <location>
        <begin position="185"/>
        <end position="202"/>
    </location>
</feature>
<feature type="transmembrane region" description="Helical" evidence="5">
    <location>
        <begin position="95"/>
        <end position="114"/>
    </location>
</feature>